<proteinExistence type="predicted"/>
<dbReference type="AlphaFoldDB" id="A0A450YVE8"/>
<dbReference type="EMBL" id="CAADFR010000055">
    <property type="protein sequence ID" value="VFK40152.1"/>
    <property type="molecule type" value="Genomic_DNA"/>
</dbReference>
<reference evidence="2" key="1">
    <citation type="submission" date="2019-02" db="EMBL/GenBank/DDBJ databases">
        <authorList>
            <person name="Gruber-Vodicka R. H."/>
            <person name="Seah K. B. B."/>
        </authorList>
    </citation>
    <scope>NUCLEOTIDE SEQUENCE</scope>
    <source>
        <strain evidence="2">BECK_S1320</strain>
        <strain evidence="1">BECK_S1321</strain>
    </source>
</reference>
<organism evidence="2">
    <name type="scientific">Candidatus Kentrum sp. SD</name>
    <dbReference type="NCBI Taxonomy" id="2126332"/>
    <lineage>
        <taxon>Bacteria</taxon>
        <taxon>Pseudomonadati</taxon>
        <taxon>Pseudomonadota</taxon>
        <taxon>Gammaproteobacteria</taxon>
        <taxon>Candidatus Kentrum</taxon>
    </lineage>
</organism>
<evidence type="ECO:0000313" key="2">
    <source>
        <dbReference type="EMBL" id="VFK45528.1"/>
    </source>
</evidence>
<dbReference type="Pfam" id="PF14137">
    <property type="entry name" value="DUF4304"/>
    <property type="match status" value="1"/>
</dbReference>
<evidence type="ECO:0008006" key="3">
    <source>
        <dbReference type="Google" id="ProtNLM"/>
    </source>
</evidence>
<protein>
    <recommendedName>
        <fullName evidence="3">DUF4304 domain-containing protein</fullName>
    </recommendedName>
</protein>
<dbReference type="EMBL" id="CAADFU010000055">
    <property type="protein sequence ID" value="VFK45528.1"/>
    <property type="molecule type" value="Genomic_DNA"/>
</dbReference>
<sequence length="201" mass="23264">MLKNLIKKHVATLLKQRGFKKKELTWNKSKDGVVQVVDFQLSRFSSDEEEDFTINLGVFYSQVWKKCWGKEPPKFIKEEDCFPRIRIGKLLNGFSEKLNDRWWTCSAKTNEADLSGEIESLLEEECLPFLDDMLDQHKVIKFYSSSSDRLMPIEKIYLAIIKNGVGDINSSDDLLSEVVTISKAWADRVEQVRTHHSSTNN</sequence>
<accession>A0A450YVE8</accession>
<name>A0A450YVE8_9GAMM</name>
<dbReference type="InterPro" id="IPR025412">
    <property type="entry name" value="DUF4304"/>
</dbReference>
<evidence type="ECO:0000313" key="1">
    <source>
        <dbReference type="EMBL" id="VFK40152.1"/>
    </source>
</evidence>
<gene>
    <name evidence="2" type="ORF">BECKSD772E_GA0070983_105515</name>
    <name evidence="1" type="ORF">BECKSD772F_GA0070984_10554</name>
</gene>